<gene>
    <name evidence="1" type="ORF">METZ01_LOCUS242190</name>
</gene>
<accession>A0A382HPT6</accession>
<protein>
    <submittedName>
        <fullName evidence="1">Uncharacterized protein</fullName>
    </submittedName>
</protein>
<proteinExistence type="predicted"/>
<dbReference type="AlphaFoldDB" id="A0A382HPT6"/>
<name>A0A382HPT6_9ZZZZ</name>
<sequence length="52" mass="5865">MIIFFYVIGKTFYHPLVGVFFPGAVDCISAVNDSKNDSYDQYFNGAYHAFSS</sequence>
<reference evidence="1" key="1">
    <citation type="submission" date="2018-05" db="EMBL/GenBank/DDBJ databases">
        <authorList>
            <person name="Lanie J.A."/>
            <person name="Ng W.-L."/>
            <person name="Kazmierczak K.M."/>
            <person name="Andrzejewski T.M."/>
            <person name="Davidsen T.M."/>
            <person name="Wayne K.J."/>
            <person name="Tettelin H."/>
            <person name="Glass J.I."/>
            <person name="Rusch D."/>
            <person name="Podicherti R."/>
            <person name="Tsui H.-C.T."/>
            <person name="Winkler M.E."/>
        </authorList>
    </citation>
    <scope>NUCLEOTIDE SEQUENCE</scope>
</reference>
<evidence type="ECO:0000313" key="1">
    <source>
        <dbReference type="EMBL" id="SVB89336.1"/>
    </source>
</evidence>
<dbReference type="EMBL" id="UINC01062575">
    <property type="protein sequence ID" value="SVB89336.1"/>
    <property type="molecule type" value="Genomic_DNA"/>
</dbReference>
<organism evidence="1">
    <name type="scientific">marine metagenome</name>
    <dbReference type="NCBI Taxonomy" id="408172"/>
    <lineage>
        <taxon>unclassified sequences</taxon>
        <taxon>metagenomes</taxon>
        <taxon>ecological metagenomes</taxon>
    </lineage>
</organism>